<evidence type="ECO:0000256" key="1">
    <source>
        <dbReference type="SAM" id="Phobius"/>
    </source>
</evidence>
<comment type="caution">
    <text evidence="2">The sequence shown here is derived from an EMBL/GenBank/DDBJ whole genome shotgun (WGS) entry which is preliminary data.</text>
</comment>
<protein>
    <submittedName>
        <fullName evidence="2">DUF2065 domain-containing protein</fullName>
    </submittedName>
</protein>
<keyword evidence="1" id="KW-0812">Transmembrane</keyword>
<feature type="transmembrane region" description="Helical" evidence="1">
    <location>
        <begin position="6"/>
        <end position="23"/>
    </location>
</feature>
<dbReference type="PANTHER" id="PTHR38602:SF1">
    <property type="entry name" value="INNER MEMBRANE PROTEIN"/>
    <property type="match status" value="1"/>
</dbReference>
<dbReference type="Pfam" id="PF09838">
    <property type="entry name" value="DUF2065"/>
    <property type="match status" value="1"/>
</dbReference>
<sequence length="62" mass="7012">MPDWLWVSLAIVLIIEGAGPLLMPNRWQRYLTQLAQTNPNQIRRIGGALVITGLICLYFTAM</sequence>
<evidence type="ECO:0000313" key="2">
    <source>
        <dbReference type="EMBL" id="MDC8832185.1"/>
    </source>
</evidence>
<dbReference type="Proteomes" id="UP001218788">
    <property type="component" value="Unassembled WGS sequence"/>
</dbReference>
<dbReference type="EMBL" id="JAQQXP010000002">
    <property type="protein sequence ID" value="MDC8832185.1"/>
    <property type="molecule type" value="Genomic_DNA"/>
</dbReference>
<name>A0ABT5L559_9ALTE</name>
<keyword evidence="1" id="KW-0472">Membrane</keyword>
<dbReference type="InterPro" id="IPR019201">
    <property type="entry name" value="DUF2065"/>
</dbReference>
<keyword evidence="3" id="KW-1185">Reference proteome</keyword>
<evidence type="ECO:0000313" key="3">
    <source>
        <dbReference type="Proteomes" id="UP001218788"/>
    </source>
</evidence>
<gene>
    <name evidence="2" type="ORF">OIK42_15605</name>
</gene>
<accession>A0ABT5L559</accession>
<keyword evidence="1" id="KW-1133">Transmembrane helix</keyword>
<dbReference type="RefSeq" id="WP_273641981.1">
    <property type="nucleotide sequence ID" value="NZ_JAQQXP010000002.1"/>
</dbReference>
<reference evidence="2 3" key="1">
    <citation type="submission" date="2022-10" db="EMBL/GenBank/DDBJ databases">
        <title>Alteromonas sp. chi3 Genome sequencing.</title>
        <authorList>
            <person name="Park S."/>
        </authorList>
    </citation>
    <scope>NUCLEOTIDE SEQUENCE [LARGE SCALE GENOMIC DNA]</scope>
    <source>
        <strain evidence="3">chi3</strain>
    </source>
</reference>
<dbReference type="PANTHER" id="PTHR38602">
    <property type="entry name" value="INNER MEMBRANE PROTEIN-RELATED"/>
    <property type="match status" value="1"/>
</dbReference>
<organism evidence="2 3">
    <name type="scientific">Alteromonas gilva</name>
    <dbReference type="NCBI Taxonomy" id="2987522"/>
    <lineage>
        <taxon>Bacteria</taxon>
        <taxon>Pseudomonadati</taxon>
        <taxon>Pseudomonadota</taxon>
        <taxon>Gammaproteobacteria</taxon>
        <taxon>Alteromonadales</taxon>
        <taxon>Alteromonadaceae</taxon>
        <taxon>Alteromonas/Salinimonas group</taxon>
        <taxon>Alteromonas</taxon>
    </lineage>
</organism>
<proteinExistence type="predicted"/>
<feature type="transmembrane region" description="Helical" evidence="1">
    <location>
        <begin position="44"/>
        <end position="61"/>
    </location>
</feature>